<dbReference type="GO" id="GO:0005886">
    <property type="term" value="C:plasma membrane"/>
    <property type="evidence" value="ECO:0007669"/>
    <property type="project" value="InterPro"/>
</dbReference>
<dbReference type="eggNOG" id="COG0682">
    <property type="taxonomic scope" value="Bacteria"/>
</dbReference>
<feature type="transmembrane region" description="Helical" evidence="1">
    <location>
        <begin position="45"/>
        <end position="64"/>
    </location>
</feature>
<name>E6MGP6_9FIRM</name>
<dbReference type="GO" id="GO:0042158">
    <property type="term" value="P:lipoprotein biosynthetic process"/>
    <property type="evidence" value="ECO:0007669"/>
    <property type="project" value="InterPro"/>
</dbReference>
<gene>
    <name evidence="2" type="ORF">HMP0721_1179</name>
</gene>
<dbReference type="Pfam" id="PF01790">
    <property type="entry name" value="LGT"/>
    <property type="match status" value="1"/>
</dbReference>
<evidence type="ECO:0000313" key="3">
    <source>
        <dbReference type="Proteomes" id="UP000004754"/>
    </source>
</evidence>
<keyword evidence="1" id="KW-1133">Transmembrane helix</keyword>
<dbReference type="STRING" id="887929.HMP0721_1179"/>
<dbReference type="AlphaFoldDB" id="E6MGP6"/>
<keyword evidence="3" id="KW-1185">Reference proteome</keyword>
<feature type="transmembrane region" description="Helical" evidence="1">
    <location>
        <begin position="114"/>
        <end position="138"/>
    </location>
</feature>
<dbReference type="EMBL" id="AEQN01000016">
    <property type="protein sequence ID" value="EFV01786.1"/>
    <property type="molecule type" value="Genomic_DNA"/>
</dbReference>
<sequence>MAAVSIQIRHWFVAPYAICLLTAFCFWGAYVFFKAGRLGMVRRQTGYSLLLNLGCVLYGGKLFAFLEATAEGKALSFSEAGFTGLGGAMGMLLGTVIFTMIVPEKRDQSFELYAVSLGLLYGLSKFGCLFAGCCRGIAYGGPGKIRYMDAGKPVTDWLFPIQAVEALSFLALFMVLDRRMAHSKAPAPTLTVGAYAVLKFLLDYLRGYAHRPWVTVNQAGCLVLLSACIFLGCCVRSNGQDERFDI</sequence>
<keyword evidence="1" id="KW-0812">Transmembrane</keyword>
<dbReference type="Proteomes" id="UP000004754">
    <property type="component" value="Unassembled WGS sequence"/>
</dbReference>
<reference evidence="2 3" key="1">
    <citation type="submission" date="2010-12" db="EMBL/GenBank/DDBJ databases">
        <authorList>
            <person name="Muzny D."/>
            <person name="Qin X."/>
            <person name="Deng J."/>
            <person name="Jiang H."/>
            <person name="Liu Y."/>
            <person name="Qu J."/>
            <person name="Song X.-Z."/>
            <person name="Zhang L."/>
            <person name="Thornton R."/>
            <person name="Coyle M."/>
            <person name="Francisco L."/>
            <person name="Jackson L."/>
            <person name="Javaid M."/>
            <person name="Korchina V."/>
            <person name="Kovar C."/>
            <person name="Mata R."/>
            <person name="Mathew T."/>
            <person name="Ngo R."/>
            <person name="Nguyen L."/>
            <person name="Nguyen N."/>
            <person name="Okwuonu G."/>
            <person name="Ongeri F."/>
            <person name="Pham C."/>
            <person name="Simmons D."/>
            <person name="Wilczek-Boney K."/>
            <person name="Hale W."/>
            <person name="Jakkamsetti A."/>
            <person name="Pham P."/>
            <person name="Ruth R."/>
            <person name="San Lucas F."/>
            <person name="Warren J."/>
            <person name="Zhang J."/>
            <person name="Zhao Z."/>
            <person name="Zhou C."/>
            <person name="Zhu D."/>
            <person name="Lee S."/>
            <person name="Bess C."/>
            <person name="Blankenburg K."/>
            <person name="Forbes L."/>
            <person name="Fu Q."/>
            <person name="Gubbala S."/>
            <person name="Hirani K."/>
            <person name="Jayaseelan J.C."/>
            <person name="Lara F."/>
            <person name="Munidasa M."/>
            <person name="Palculict T."/>
            <person name="Patil S."/>
            <person name="Pu L.-L."/>
            <person name="Saada N."/>
            <person name="Tang L."/>
            <person name="Weissenberger G."/>
            <person name="Zhu Y."/>
            <person name="Hemphill L."/>
            <person name="Shang Y."/>
            <person name="Youmans B."/>
            <person name="Ayvaz T."/>
            <person name="Ross M."/>
            <person name="Santibanez J."/>
            <person name="Aqrawi P."/>
            <person name="Gross S."/>
            <person name="Joshi V."/>
            <person name="Fowler G."/>
            <person name="Nazareth L."/>
            <person name="Reid J."/>
            <person name="Worley K."/>
            <person name="Petrosino J."/>
            <person name="Highlander S."/>
            <person name="Gibbs R."/>
        </authorList>
    </citation>
    <scope>NUCLEOTIDE SEQUENCE [LARGE SCALE GENOMIC DNA]</scope>
    <source>
        <strain evidence="2 3">ATCC 23263</strain>
    </source>
</reference>
<protein>
    <recommendedName>
        <fullName evidence="4">Prolipoprotein diacylglyceryl transferase</fullName>
    </recommendedName>
</protein>
<evidence type="ECO:0000313" key="2">
    <source>
        <dbReference type="EMBL" id="EFV01786.1"/>
    </source>
</evidence>
<dbReference type="HOGENOM" id="CLU_1128305_0_0_9"/>
<proteinExistence type="predicted"/>
<feature type="transmembrane region" description="Helical" evidence="1">
    <location>
        <begin position="84"/>
        <end position="102"/>
    </location>
</feature>
<dbReference type="GO" id="GO:0008961">
    <property type="term" value="F:phosphatidylglycerol-prolipoprotein diacylglyceryl transferase activity"/>
    <property type="evidence" value="ECO:0007669"/>
    <property type="project" value="InterPro"/>
</dbReference>
<comment type="caution">
    <text evidence="2">The sequence shown here is derived from an EMBL/GenBank/DDBJ whole genome shotgun (WGS) entry which is preliminary data.</text>
</comment>
<dbReference type="InterPro" id="IPR001640">
    <property type="entry name" value="Lgt"/>
</dbReference>
<keyword evidence="1" id="KW-0472">Membrane</keyword>
<accession>E6MGP6</accession>
<feature type="transmembrane region" description="Helical" evidence="1">
    <location>
        <begin position="158"/>
        <end position="176"/>
    </location>
</feature>
<organism evidence="2 3">
    <name type="scientific">Pseudoramibacter alactolyticus ATCC 23263</name>
    <dbReference type="NCBI Taxonomy" id="887929"/>
    <lineage>
        <taxon>Bacteria</taxon>
        <taxon>Bacillati</taxon>
        <taxon>Bacillota</taxon>
        <taxon>Clostridia</taxon>
        <taxon>Eubacteriales</taxon>
        <taxon>Eubacteriaceae</taxon>
        <taxon>Pseudoramibacter</taxon>
    </lineage>
</organism>
<evidence type="ECO:0008006" key="4">
    <source>
        <dbReference type="Google" id="ProtNLM"/>
    </source>
</evidence>
<feature type="transmembrane region" description="Helical" evidence="1">
    <location>
        <begin position="12"/>
        <end position="33"/>
    </location>
</feature>
<evidence type="ECO:0000256" key="1">
    <source>
        <dbReference type="SAM" id="Phobius"/>
    </source>
</evidence>
<dbReference type="OrthoDB" id="871140at2"/>